<dbReference type="AlphaFoldDB" id="A0ABC8UT59"/>
<dbReference type="EMBL" id="CAUOFW020008902">
    <property type="protein sequence ID" value="CAK9184250.1"/>
    <property type="molecule type" value="Genomic_DNA"/>
</dbReference>
<reference evidence="2 3" key="1">
    <citation type="submission" date="2024-02" db="EMBL/GenBank/DDBJ databases">
        <authorList>
            <person name="Vignale AGUSTIN F."/>
            <person name="Sosa J E."/>
            <person name="Modenutti C."/>
        </authorList>
    </citation>
    <scope>NUCLEOTIDE SEQUENCE [LARGE SCALE GENOMIC DNA]</scope>
</reference>
<protein>
    <submittedName>
        <fullName evidence="2">Uncharacterized protein</fullName>
    </submittedName>
</protein>
<gene>
    <name evidence="2" type="ORF">ILEXP_LOCUS54553</name>
</gene>
<keyword evidence="3" id="KW-1185">Reference proteome</keyword>
<evidence type="ECO:0000313" key="2">
    <source>
        <dbReference type="EMBL" id="CAK9184250.1"/>
    </source>
</evidence>
<proteinExistence type="inferred from homology"/>
<dbReference type="Proteomes" id="UP001642360">
    <property type="component" value="Unassembled WGS sequence"/>
</dbReference>
<name>A0ABC8UT59_9AQUA</name>
<organism evidence="2 3">
    <name type="scientific">Ilex paraguariensis</name>
    <name type="common">yerba mate</name>
    <dbReference type="NCBI Taxonomy" id="185542"/>
    <lineage>
        <taxon>Eukaryota</taxon>
        <taxon>Viridiplantae</taxon>
        <taxon>Streptophyta</taxon>
        <taxon>Embryophyta</taxon>
        <taxon>Tracheophyta</taxon>
        <taxon>Spermatophyta</taxon>
        <taxon>Magnoliopsida</taxon>
        <taxon>eudicotyledons</taxon>
        <taxon>Gunneridae</taxon>
        <taxon>Pentapetalae</taxon>
        <taxon>asterids</taxon>
        <taxon>campanulids</taxon>
        <taxon>Aquifoliales</taxon>
        <taxon>Aquifoliaceae</taxon>
        <taxon>Ilex</taxon>
    </lineage>
</organism>
<dbReference type="InterPro" id="IPR003676">
    <property type="entry name" value="SAUR_fam"/>
</dbReference>
<evidence type="ECO:0000256" key="1">
    <source>
        <dbReference type="ARBA" id="ARBA00006974"/>
    </source>
</evidence>
<comment type="caution">
    <text evidence="2">The sequence shown here is derived from an EMBL/GenBank/DDBJ whole genome shotgun (WGS) entry which is preliminary data.</text>
</comment>
<evidence type="ECO:0000313" key="3">
    <source>
        <dbReference type="Proteomes" id="UP001642360"/>
    </source>
</evidence>
<dbReference type="Pfam" id="PF02519">
    <property type="entry name" value="Auxin_inducible"/>
    <property type="match status" value="1"/>
</dbReference>
<accession>A0ABC8UT59</accession>
<sequence length="104" mass="11839">MAVLGGKLHRLMKKLRKNGGDGNVKIKKSNDKKHIRSGFLPIYVGEECEKYEIPVVWLAASIRFKALLYQYEQEIQAGEPITLPCSTKEFDTVLSLIKAETIFR</sequence>
<comment type="similarity">
    <text evidence="1">Belongs to the ARG7 family.</text>
</comment>